<dbReference type="EMBL" id="JACYXZ010000002">
    <property type="protein sequence ID" value="MBD8869444.1"/>
    <property type="molecule type" value="Genomic_DNA"/>
</dbReference>
<dbReference type="Proteomes" id="UP000616839">
    <property type="component" value="Unassembled WGS sequence"/>
</dbReference>
<sequence length="464" mass="49886">MTGGTAATGSLDRVRGIADAVLYEGYLLYPYRASSSKNQSRWQFGVLGPPRAEPASFAEDPRLEMQCLLEATGADSPSVESRLRFLQHQTRTVERRVDGGHVPVGELVVDGVTLLSWQEAHECEVVLPAYDPGPALAGADAAPVRTRVEVPGGEEVEVVRDAGGARVGRIVRRRSPLVAQVEIRAEPDDGYARLSVAVANDHPETAAGKEDALRLALISAHMLVSAAGGAGFVSLLEPPAAAAAAAARCRQHRCFPVLAGLPGSTDVVLGSPIILYDHPEIAEESAGALFDSTEIDEILTLRVMTMTDEEKAEARATDPRAAEIVDRCDAMSDDALQQLHGALRSPEPRLFDTGEVPWWDPAADESVRPEVDSVVVDGVRVAKGSLVRVHPSRRADAQDLFFADRVARVTAVLSDVDGGTHVALVLADDPAADLHEWYGRYLYFAPDEIEPLDQAREAREESHP</sequence>
<accession>A0A927Q1H1</accession>
<name>A0A927Q1H1_9ACTN</name>
<evidence type="ECO:0000313" key="1">
    <source>
        <dbReference type="EMBL" id="MBD8869444.1"/>
    </source>
</evidence>
<gene>
    <name evidence="1" type="ORF">IE331_07395</name>
</gene>
<protein>
    <submittedName>
        <fullName evidence="1">Uncharacterized protein</fullName>
    </submittedName>
</protein>
<organism evidence="1 2">
    <name type="scientific">Nocardioides donggukensis</name>
    <dbReference type="NCBI Taxonomy" id="2774019"/>
    <lineage>
        <taxon>Bacteria</taxon>
        <taxon>Bacillati</taxon>
        <taxon>Actinomycetota</taxon>
        <taxon>Actinomycetes</taxon>
        <taxon>Propionibacteriales</taxon>
        <taxon>Nocardioidaceae</taxon>
        <taxon>Nocardioides</taxon>
    </lineage>
</organism>
<reference evidence="1" key="1">
    <citation type="submission" date="2020-09" db="EMBL/GenBank/DDBJ databases">
        <title>Nocardioides sp. strain MJB4 16S ribosomal RNA gene Genome sequencing and assembly.</title>
        <authorList>
            <person name="Kim I."/>
        </authorList>
    </citation>
    <scope>NUCLEOTIDE SEQUENCE</scope>
    <source>
        <strain evidence="1">MJB4</strain>
    </source>
</reference>
<comment type="caution">
    <text evidence="1">The sequence shown here is derived from an EMBL/GenBank/DDBJ whole genome shotgun (WGS) entry which is preliminary data.</text>
</comment>
<dbReference type="AlphaFoldDB" id="A0A927Q1H1"/>
<proteinExistence type="predicted"/>
<keyword evidence="2" id="KW-1185">Reference proteome</keyword>
<evidence type="ECO:0000313" key="2">
    <source>
        <dbReference type="Proteomes" id="UP000616839"/>
    </source>
</evidence>